<evidence type="ECO:0000256" key="2">
    <source>
        <dbReference type="SAM" id="Phobius"/>
    </source>
</evidence>
<dbReference type="InterPro" id="IPR053006">
    <property type="entry name" value="Meiosis_regulatory"/>
</dbReference>
<organism evidence="4 5">
    <name type="scientific">Mollisia scopiformis</name>
    <name type="common">Conifer needle endophyte fungus</name>
    <name type="synonym">Phialocephala scopiformis</name>
    <dbReference type="NCBI Taxonomy" id="149040"/>
    <lineage>
        <taxon>Eukaryota</taxon>
        <taxon>Fungi</taxon>
        <taxon>Dikarya</taxon>
        <taxon>Ascomycota</taxon>
        <taxon>Pezizomycotina</taxon>
        <taxon>Leotiomycetes</taxon>
        <taxon>Helotiales</taxon>
        <taxon>Mollisiaceae</taxon>
        <taxon>Mollisia</taxon>
    </lineage>
</organism>
<dbReference type="PANTHER" id="PTHR28094:SF1">
    <property type="entry name" value="MEIOTICALLY UP-REGULATED GENE 113 PROTEIN"/>
    <property type="match status" value="1"/>
</dbReference>
<keyword evidence="5" id="KW-1185">Reference proteome</keyword>
<dbReference type="OrthoDB" id="3511049at2759"/>
<feature type="compositionally biased region" description="Polar residues" evidence="1">
    <location>
        <begin position="88"/>
        <end position="99"/>
    </location>
</feature>
<dbReference type="EMBL" id="KQ947407">
    <property type="protein sequence ID" value="KUJ22081.1"/>
    <property type="molecule type" value="Genomic_DNA"/>
</dbReference>
<gene>
    <name evidence="4" type="ORF">LY89DRAFT_681410</name>
</gene>
<dbReference type="Pfam" id="PF10544">
    <property type="entry name" value="T5orf172"/>
    <property type="match status" value="1"/>
</dbReference>
<dbReference type="RefSeq" id="XP_018076436.1">
    <property type="nucleotide sequence ID" value="XM_018214291.1"/>
</dbReference>
<feature type="transmembrane region" description="Helical" evidence="2">
    <location>
        <begin position="493"/>
        <end position="519"/>
    </location>
</feature>
<feature type="region of interest" description="Disordered" evidence="1">
    <location>
        <begin position="227"/>
        <end position="257"/>
    </location>
</feature>
<keyword evidence="2" id="KW-0472">Membrane</keyword>
<dbReference type="Proteomes" id="UP000070700">
    <property type="component" value="Unassembled WGS sequence"/>
</dbReference>
<dbReference type="InParanoid" id="A0A194XPJ3"/>
<keyword evidence="2" id="KW-0812">Transmembrane</keyword>
<dbReference type="GeneID" id="28824017"/>
<evidence type="ECO:0000313" key="5">
    <source>
        <dbReference type="Proteomes" id="UP000070700"/>
    </source>
</evidence>
<dbReference type="InterPro" id="IPR018306">
    <property type="entry name" value="Phage_T5_Orf172_DNA-bd"/>
</dbReference>
<feature type="region of interest" description="Disordered" evidence="1">
    <location>
        <begin position="34"/>
        <end position="125"/>
    </location>
</feature>
<proteinExistence type="predicted"/>
<dbReference type="PANTHER" id="PTHR28094">
    <property type="entry name" value="MEIOTICALLY UP-REGULATED GENE 113 PROTEIN"/>
    <property type="match status" value="1"/>
</dbReference>
<evidence type="ECO:0000256" key="1">
    <source>
        <dbReference type="SAM" id="MobiDB-lite"/>
    </source>
</evidence>
<feature type="domain" description="Bacteriophage T5 Orf172 DNA-binding" evidence="3">
    <location>
        <begin position="329"/>
        <end position="415"/>
    </location>
</feature>
<accession>A0A194XPJ3</accession>
<name>A0A194XPJ3_MOLSC</name>
<feature type="compositionally biased region" description="Low complexity" evidence="1">
    <location>
        <begin position="45"/>
        <end position="61"/>
    </location>
</feature>
<reference evidence="4 5" key="1">
    <citation type="submission" date="2015-10" db="EMBL/GenBank/DDBJ databases">
        <title>Full genome of DAOMC 229536 Phialocephala scopiformis, a fungal endophyte of spruce producing the potent anti-insectan compound rugulosin.</title>
        <authorList>
            <consortium name="DOE Joint Genome Institute"/>
            <person name="Walker A.K."/>
            <person name="Frasz S.L."/>
            <person name="Seifert K.A."/>
            <person name="Miller J.D."/>
            <person name="Mondo S.J."/>
            <person name="Labutti K."/>
            <person name="Lipzen A."/>
            <person name="Dockter R."/>
            <person name="Kennedy M."/>
            <person name="Grigoriev I.V."/>
            <person name="Spatafora J.W."/>
        </authorList>
    </citation>
    <scope>NUCLEOTIDE SEQUENCE [LARGE SCALE GENOMIC DNA]</scope>
    <source>
        <strain evidence="4 5">CBS 120377</strain>
    </source>
</reference>
<dbReference type="AlphaFoldDB" id="A0A194XPJ3"/>
<evidence type="ECO:0000259" key="3">
    <source>
        <dbReference type="SMART" id="SM00974"/>
    </source>
</evidence>
<sequence>MASPKSSRTSRHCVYNSGSDCLYPAVTSLPIRTTATPTHVRSIPATLASSSSASSSSTSSTEDSERIFDHSPLGLRADSPTTPPDDLMNTTGSGNSKASTDFEREGTPLVKVRSRPKRPSLVSTAAAADPRYRIEKVTVGPRASRATARRSASPPQIKPLIHTDEIKRLHHSSLAFSKSTSSIPLPLEDVFVGSPQNPHILGSEQMEWIGPNALENSLDVESCDGAHRDKSEQLGDGVSMLEREGSEPDGVQSEGEYNEDATTNFQSYKCTPEDAPKDNPPDSTNLKFIPFRRKDRDLCSINESIIEAMKSHRKAKAAPGWTYVFECPTRAPGHLKIGSTVHMNEREKVLKKCERELIHVKDKDRNAFDYHSIVESLVHQEFHNKRRVLRCICGTNHQEWFEVKKDVALKSICRWRTWVKIQRPYDKEWKLKPYWQWKVRNLPKSLANVDWDDWVRPNRREYYLQYWYEEFGKDYYLALEGHIKRKDKHFCQIGVILLLSMYLLFGGTCFALTMVGLILL</sequence>
<dbReference type="SMART" id="SM00974">
    <property type="entry name" value="T5orf172"/>
    <property type="match status" value="1"/>
</dbReference>
<protein>
    <recommendedName>
        <fullName evidence="3">Bacteriophage T5 Orf172 DNA-binding domain-containing protein</fullName>
    </recommendedName>
</protein>
<dbReference type="KEGG" id="psco:LY89DRAFT_681410"/>
<keyword evidence="2" id="KW-1133">Transmembrane helix</keyword>
<evidence type="ECO:0000313" key="4">
    <source>
        <dbReference type="EMBL" id="KUJ22081.1"/>
    </source>
</evidence>